<dbReference type="OrthoDB" id="9808609at2"/>
<evidence type="ECO:0000256" key="3">
    <source>
        <dbReference type="ARBA" id="ARBA00022741"/>
    </source>
</evidence>
<organism evidence="6 7">
    <name type="scientific">Vineibacter terrae</name>
    <dbReference type="NCBI Taxonomy" id="2586908"/>
    <lineage>
        <taxon>Bacteria</taxon>
        <taxon>Pseudomonadati</taxon>
        <taxon>Pseudomonadota</taxon>
        <taxon>Alphaproteobacteria</taxon>
        <taxon>Hyphomicrobiales</taxon>
        <taxon>Vineibacter</taxon>
    </lineage>
</organism>
<dbReference type="InterPro" id="IPR027417">
    <property type="entry name" value="P-loop_NTPase"/>
</dbReference>
<reference evidence="6 7" key="1">
    <citation type="submission" date="2019-06" db="EMBL/GenBank/DDBJ databases">
        <title>New taxonomy in bacterial strain CC-CFT640, isolated from vineyard.</title>
        <authorList>
            <person name="Lin S.-Y."/>
            <person name="Tsai C.-F."/>
            <person name="Young C.-C."/>
        </authorList>
    </citation>
    <scope>NUCLEOTIDE SEQUENCE [LARGE SCALE GENOMIC DNA]</scope>
    <source>
        <strain evidence="6 7">CC-CFT640</strain>
    </source>
</reference>
<keyword evidence="2" id="KW-0677">Repeat</keyword>
<dbReference type="RefSeq" id="WP_147850340.1">
    <property type="nucleotide sequence ID" value="NZ_VDUZ01000038.1"/>
</dbReference>
<feature type="domain" description="ABC transporter" evidence="5">
    <location>
        <begin position="296"/>
        <end position="501"/>
    </location>
</feature>
<feature type="domain" description="ABC transporter" evidence="5">
    <location>
        <begin position="1"/>
        <end position="222"/>
    </location>
</feature>
<dbReference type="InterPro" id="IPR017871">
    <property type="entry name" value="ABC_transporter-like_CS"/>
</dbReference>
<keyword evidence="3" id="KW-0547">Nucleotide-binding</keyword>
<proteinExistence type="inferred from homology"/>
<dbReference type="InterPro" id="IPR003439">
    <property type="entry name" value="ABC_transporter-like_ATP-bd"/>
</dbReference>
<dbReference type="InterPro" id="IPR003593">
    <property type="entry name" value="AAA+_ATPase"/>
</dbReference>
<dbReference type="PROSITE" id="PS00211">
    <property type="entry name" value="ABC_TRANSPORTER_1"/>
    <property type="match status" value="1"/>
</dbReference>
<dbReference type="SUPFAM" id="SSF52540">
    <property type="entry name" value="P-loop containing nucleoside triphosphate hydrolases"/>
    <property type="match status" value="2"/>
</dbReference>
<dbReference type="PANTHER" id="PTHR19211">
    <property type="entry name" value="ATP-BINDING TRANSPORT PROTEIN-RELATED"/>
    <property type="match status" value="1"/>
</dbReference>
<evidence type="ECO:0000259" key="5">
    <source>
        <dbReference type="PROSITE" id="PS50893"/>
    </source>
</evidence>
<dbReference type="AlphaFoldDB" id="A0A5C8PEV6"/>
<evidence type="ECO:0000313" key="6">
    <source>
        <dbReference type="EMBL" id="TXL71853.1"/>
    </source>
</evidence>
<dbReference type="SMART" id="SM00382">
    <property type="entry name" value="AAA"/>
    <property type="match status" value="2"/>
</dbReference>
<dbReference type="InterPro" id="IPR050611">
    <property type="entry name" value="ABCF"/>
</dbReference>
<comment type="similarity">
    <text evidence="1">Belongs to the ABC transporter superfamily.</text>
</comment>
<evidence type="ECO:0000256" key="1">
    <source>
        <dbReference type="ARBA" id="ARBA00005417"/>
    </source>
</evidence>
<dbReference type="GO" id="GO:0005524">
    <property type="term" value="F:ATP binding"/>
    <property type="evidence" value="ECO:0007669"/>
    <property type="project" value="UniProtKB-KW"/>
</dbReference>
<evidence type="ECO:0000313" key="7">
    <source>
        <dbReference type="Proteomes" id="UP000321638"/>
    </source>
</evidence>
<dbReference type="GO" id="GO:0016887">
    <property type="term" value="F:ATP hydrolysis activity"/>
    <property type="evidence" value="ECO:0007669"/>
    <property type="project" value="InterPro"/>
</dbReference>
<dbReference type="PROSITE" id="PS50893">
    <property type="entry name" value="ABC_TRANSPORTER_2"/>
    <property type="match status" value="2"/>
</dbReference>
<dbReference type="EMBL" id="VDUZ01000038">
    <property type="protein sequence ID" value="TXL71853.1"/>
    <property type="molecule type" value="Genomic_DNA"/>
</dbReference>
<dbReference type="CDD" id="cd03221">
    <property type="entry name" value="ABCF_EF-3"/>
    <property type="match status" value="1"/>
</dbReference>
<protein>
    <submittedName>
        <fullName evidence="6">ABC-F family ATP-binding cassette domain-containing protein</fullName>
    </submittedName>
</protein>
<name>A0A5C8PEV6_9HYPH</name>
<dbReference type="Pfam" id="PF00005">
    <property type="entry name" value="ABC_tran"/>
    <property type="match status" value="2"/>
</dbReference>
<dbReference type="Proteomes" id="UP000321638">
    <property type="component" value="Unassembled WGS sequence"/>
</dbReference>
<keyword evidence="4 6" id="KW-0067">ATP-binding</keyword>
<accession>A0A5C8PEV6</accession>
<gene>
    <name evidence="6" type="ORF">FHP25_27815</name>
</gene>
<dbReference type="PANTHER" id="PTHR19211:SF14">
    <property type="entry name" value="ATP-BINDING CASSETTE SUB-FAMILY F MEMBER 1"/>
    <property type="match status" value="1"/>
</dbReference>
<sequence length="503" mass="54957">MGSFSLRSVSVLAPAPLFQNLNLMIGDADRLGLVGGNGTGKTTLLRCLAGLAEPTSGEVVRSRGLRVGLVEQEVPSNLLGLSLADCVRRALPPADRDSESWRVDLVLDELETPADLRGRPLQALSGGWQRLALIARAWVTDPDALLLDEPTNHLDLAKIGLLEAWVTSPARRIPMVITSHDRQFLDTCTTHTLFLREGISHYYAHPYSRARRLLAEADAAQEAKFAKDSREADRLRQSAHALRNIGINSGSDASQKKAKQMAQRADDLEQTLRRAPVEKPGDIRLANRGTHARVLVRLDDVTVEAPDGRALFRTGKLAILQQDRLIVLGRNGVGKSRFIALLRRAMIEHDSVPGVTISPSVVPGYIDQLMSHLPGGATPLAFIGDSFRLGDQRSRSLLAGAGFAVERQLQPIAQLSPGQKARLGLLALRLLEPNVYLMDEPTNHVDIAGQEKLEAEILAHAATCVLVSHDRRFMKTLGTRFLLIQGGRMTEVDAPEAMRNLSK</sequence>
<evidence type="ECO:0000256" key="4">
    <source>
        <dbReference type="ARBA" id="ARBA00022840"/>
    </source>
</evidence>
<dbReference type="Gene3D" id="3.40.50.300">
    <property type="entry name" value="P-loop containing nucleotide triphosphate hydrolases"/>
    <property type="match status" value="2"/>
</dbReference>
<comment type="caution">
    <text evidence="6">The sequence shown here is derived from an EMBL/GenBank/DDBJ whole genome shotgun (WGS) entry which is preliminary data.</text>
</comment>
<keyword evidence="7" id="KW-1185">Reference proteome</keyword>
<evidence type="ECO:0000256" key="2">
    <source>
        <dbReference type="ARBA" id="ARBA00022737"/>
    </source>
</evidence>